<dbReference type="Proteomes" id="UP001251528">
    <property type="component" value="Unassembled WGS sequence"/>
</dbReference>
<proteinExistence type="predicted"/>
<feature type="domain" description="Amine oxidase" evidence="1">
    <location>
        <begin position="71"/>
        <end position="274"/>
    </location>
</feature>
<sequence>MSKNMYKAHKKWIEEGLGGDQRGDRWSEFAYLKVHLALSGAMSVTFFMELQIPGKPLMEVAADFRKLSLLSLGRTFVLRTKIERIEYSDNRVHLQWKNDYKDADYTGSTFDYAIIAVPFTVVRQWRLPEIDPTMTNAVKNVAYKTACKVALEYSERFWEKFENPIYGSCSTATDIPGIATICYPPYNLNTTGRASIIGTYIVGSLNHEISRIITMSEEEHVQYTLDAVSEIHGEETRNLYTGNYARKCWSLDAFAAGGWADPLPGQHELYIPEYFKVHKNSE</sequence>
<evidence type="ECO:0000313" key="2">
    <source>
        <dbReference type="EMBL" id="KAK2600068.1"/>
    </source>
</evidence>
<dbReference type="InterPro" id="IPR036188">
    <property type="entry name" value="FAD/NAD-bd_sf"/>
</dbReference>
<gene>
    <name evidence="2" type="ORF">QQS21_005232</name>
</gene>
<dbReference type="InterPro" id="IPR050281">
    <property type="entry name" value="Flavin_monoamine_oxidase"/>
</dbReference>
<dbReference type="Pfam" id="PF01593">
    <property type="entry name" value="Amino_oxidase"/>
    <property type="match status" value="1"/>
</dbReference>
<dbReference type="EMBL" id="JASWJB010000084">
    <property type="protein sequence ID" value="KAK2600068.1"/>
    <property type="molecule type" value="Genomic_DNA"/>
</dbReference>
<dbReference type="SUPFAM" id="SSF54373">
    <property type="entry name" value="FAD-linked reductases, C-terminal domain"/>
    <property type="match status" value="1"/>
</dbReference>
<evidence type="ECO:0000313" key="3">
    <source>
        <dbReference type="Proteomes" id="UP001251528"/>
    </source>
</evidence>
<dbReference type="InterPro" id="IPR002937">
    <property type="entry name" value="Amino_oxidase"/>
</dbReference>
<protein>
    <recommendedName>
        <fullName evidence="1">Amine oxidase domain-containing protein</fullName>
    </recommendedName>
</protein>
<dbReference type="SUPFAM" id="SSF51905">
    <property type="entry name" value="FAD/NAD(P)-binding domain"/>
    <property type="match status" value="1"/>
</dbReference>
<reference evidence="2" key="1">
    <citation type="submission" date="2023-06" db="EMBL/GenBank/DDBJ databases">
        <title>Conoideocrella luteorostrata (Hypocreales: Clavicipitaceae), a potential biocontrol fungus for elongate hemlock scale in United States Christmas tree production areas.</title>
        <authorList>
            <person name="Barrett H."/>
            <person name="Lovett B."/>
            <person name="Macias A.M."/>
            <person name="Stajich J.E."/>
            <person name="Kasson M.T."/>
        </authorList>
    </citation>
    <scope>NUCLEOTIDE SEQUENCE</scope>
    <source>
        <strain evidence="2">ARSEF 14590</strain>
    </source>
</reference>
<accession>A0AAJ0CU56</accession>
<name>A0AAJ0CU56_9HYPO</name>
<dbReference type="GO" id="GO:0001716">
    <property type="term" value="F:L-amino-acid oxidase activity"/>
    <property type="evidence" value="ECO:0007669"/>
    <property type="project" value="TreeGrafter"/>
</dbReference>
<dbReference type="PANTHER" id="PTHR10742:SF382">
    <property type="entry name" value="AMINE OXIDASE DOMAIN-CONTAINING PROTEIN"/>
    <property type="match status" value="1"/>
</dbReference>
<dbReference type="GO" id="GO:0009063">
    <property type="term" value="P:amino acid catabolic process"/>
    <property type="evidence" value="ECO:0007669"/>
    <property type="project" value="TreeGrafter"/>
</dbReference>
<comment type="caution">
    <text evidence="2">The sequence shown here is derived from an EMBL/GenBank/DDBJ whole genome shotgun (WGS) entry which is preliminary data.</text>
</comment>
<organism evidence="2 3">
    <name type="scientific">Conoideocrella luteorostrata</name>
    <dbReference type="NCBI Taxonomy" id="1105319"/>
    <lineage>
        <taxon>Eukaryota</taxon>
        <taxon>Fungi</taxon>
        <taxon>Dikarya</taxon>
        <taxon>Ascomycota</taxon>
        <taxon>Pezizomycotina</taxon>
        <taxon>Sordariomycetes</taxon>
        <taxon>Hypocreomycetidae</taxon>
        <taxon>Hypocreales</taxon>
        <taxon>Clavicipitaceae</taxon>
        <taxon>Conoideocrella</taxon>
    </lineage>
</organism>
<dbReference type="AlphaFoldDB" id="A0AAJ0CU56"/>
<dbReference type="PANTHER" id="PTHR10742">
    <property type="entry name" value="FLAVIN MONOAMINE OXIDASE"/>
    <property type="match status" value="1"/>
</dbReference>
<evidence type="ECO:0000259" key="1">
    <source>
        <dbReference type="Pfam" id="PF01593"/>
    </source>
</evidence>
<dbReference type="Gene3D" id="3.90.660.10">
    <property type="match status" value="1"/>
</dbReference>
<keyword evidence="3" id="KW-1185">Reference proteome</keyword>